<evidence type="ECO:0000256" key="1">
    <source>
        <dbReference type="SAM" id="MobiDB-lite"/>
    </source>
</evidence>
<comment type="caution">
    <text evidence="2">The sequence shown here is derived from an EMBL/GenBank/DDBJ whole genome shotgun (WGS) entry which is preliminary data.</text>
</comment>
<dbReference type="Proteomes" id="UP000023152">
    <property type="component" value="Unassembled WGS sequence"/>
</dbReference>
<dbReference type="AlphaFoldDB" id="X6LE45"/>
<accession>X6LE45</accession>
<keyword evidence="3" id="KW-1185">Reference proteome</keyword>
<reference evidence="2 3" key="1">
    <citation type="journal article" date="2013" name="Curr. Biol.">
        <title>The Genome of the Foraminiferan Reticulomyxa filosa.</title>
        <authorList>
            <person name="Glockner G."/>
            <person name="Hulsmann N."/>
            <person name="Schleicher M."/>
            <person name="Noegel A.A."/>
            <person name="Eichinger L."/>
            <person name="Gallinger C."/>
            <person name="Pawlowski J."/>
            <person name="Sierra R."/>
            <person name="Euteneuer U."/>
            <person name="Pillet L."/>
            <person name="Moustafa A."/>
            <person name="Platzer M."/>
            <person name="Groth M."/>
            <person name="Szafranski K."/>
            <person name="Schliwa M."/>
        </authorList>
    </citation>
    <scope>NUCLEOTIDE SEQUENCE [LARGE SCALE GENOMIC DNA]</scope>
</reference>
<organism evidence="2 3">
    <name type="scientific">Reticulomyxa filosa</name>
    <dbReference type="NCBI Taxonomy" id="46433"/>
    <lineage>
        <taxon>Eukaryota</taxon>
        <taxon>Sar</taxon>
        <taxon>Rhizaria</taxon>
        <taxon>Retaria</taxon>
        <taxon>Foraminifera</taxon>
        <taxon>Monothalamids</taxon>
        <taxon>Reticulomyxidae</taxon>
        <taxon>Reticulomyxa</taxon>
    </lineage>
</organism>
<feature type="region of interest" description="Disordered" evidence="1">
    <location>
        <begin position="1"/>
        <end position="23"/>
    </location>
</feature>
<sequence length="159" mass="19059">MSLFMNASEFTNPKPNNQGGRGRRLRYVNYGHYDEFGENENAAFYNSKARNKSRTFHKRISTHMNELRIFVTIMFRAADILIADKVMIISISDKVCINIKNNNKNNNRYTGYCHGNHSYGDDDALFWSQRGRKKYWRRREKLYLVNGQNIYIYMKYFYF</sequence>
<feature type="compositionally biased region" description="Polar residues" evidence="1">
    <location>
        <begin position="8"/>
        <end position="18"/>
    </location>
</feature>
<name>X6LE45_RETFI</name>
<gene>
    <name evidence="2" type="ORF">RFI_37644</name>
</gene>
<evidence type="ECO:0000313" key="2">
    <source>
        <dbReference type="EMBL" id="ETN99823.1"/>
    </source>
</evidence>
<protein>
    <submittedName>
        <fullName evidence="2">Uncharacterized protein</fullName>
    </submittedName>
</protein>
<evidence type="ECO:0000313" key="3">
    <source>
        <dbReference type="Proteomes" id="UP000023152"/>
    </source>
</evidence>
<dbReference type="EMBL" id="ASPP01042800">
    <property type="protein sequence ID" value="ETN99823.1"/>
    <property type="molecule type" value="Genomic_DNA"/>
</dbReference>
<proteinExistence type="predicted"/>